<accession>A0A6J4UUH6</accession>
<dbReference type="InterPro" id="IPR013022">
    <property type="entry name" value="Xyl_isomerase-like_TIM-brl"/>
</dbReference>
<protein>
    <submittedName>
        <fullName evidence="5">L-rhamnose isomerase</fullName>
        <ecNumber evidence="5">5.3.1.14</ecNumber>
    </submittedName>
</protein>
<dbReference type="Pfam" id="PF01261">
    <property type="entry name" value="AP_endonuc_2"/>
    <property type="match status" value="1"/>
</dbReference>
<name>A0A6J4UUH6_9BACT</name>
<sequence>MPQPTMTDRYGALAEDLTGRGVDLAAVEGALRTQRVETPSWGYGNSGTRFKVFPQPGVPRDPFEKFADAAEVHRLTGICPSVAIHIPWDQVDDWGALRDHAAALGMAIGAVNPNLFQDEAYKLGSVCHPDPAVRRRATDHLLACGEIAARTGSTAISLWLADGTNYPGQDSFVARWRRMEACLAETYAAMPDGCRLLVEYKFYEPAFYHTDLADWGMALTMCQALGERAQVLVDLGHHAQGVNVEQIVALLLDAGRLGGFHFNARKYGDDDLIVGSTNPFELFLIYAELVAAGEAATADVAYMIDQTHNIEPKLEAMTQSVVNLQEAYARALLVDRDALAAAREAGDVLAAHRVLTDAYQTDVRPLCAKVRRDLGAADDPVAALRAGGYAERVARERVGGTPASWT</sequence>
<evidence type="ECO:0000313" key="5">
    <source>
        <dbReference type="EMBL" id="CAA9558390.1"/>
    </source>
</evidence>
<dbReference type="SUPFAM" id="SSF51658">
    <property type="entry name" value="Xylose isomerase-like"/>
    <property type="match status" value="1"/>
</dbReference>
<organism evidence="5">
    <name type="scientific">uncultured Thermomicrobiales bacterium</name>
    <dbReference type="NCBI Taxonomy" id="1645740"/>
    <lineage>
        <taxon>Bacteria</taxon>
        <taxon>Pseudomonadati</taxon>
        <taxon>Thermomicrobiota</taxon>
        <taxon>Thermomicrobia</taxon>
        <taxon>Thermomicrobiales</taxon>
        <taxon>environmental samples</taxon>
    </lineage>
</organism>
<dbReference type="InterPro" id="IPR036237">
    <property type="entry name" value="Xyl_isomerase-like_sf"/>
</dbReference>
<dbReference type="EMBL" id="CADCWG010000154">
    <property type="protein sequence ID" value="CAA9558390.1"/>
    <property type="molecule type" value="Genomic_DNA"/>
</dbReference>
<dbReference type="GO" id="GO:0046872">
    <property type="term" value="F:metal ion binding"/>
    <property type="evidence" value="ECO:0007669"/>
    <property type="project" value="UniProtKB-KW"/>
</dbReference>
<keyword evidence="3 5" id="KW-0413">Isomerase</keyword>
<gene>
    <name evidence="5" type="ORF">AVDCRST_MAG49-2264</name>
</gene>
<dbReference type="GO" id="GO:0008740">
    <property type="term" value="F:L-rhamnose isomerase activity"/>
    <property type="evidence" value="ECO:0007669"/>
    <property type="project" value="UniProtKB-EC"/>
</dbReference>
<evidence type="ECO:0000256" key="3">
    <source>
        <dbReference type="ARBA" id="ARBA00023235"/>
    </source>
</evidence>
<dbReference type="GO" id="GO:0019324">
    <property type="term" value="P:L-lyxose metabolic process"/>
    <property type="evidence" value="ECO:0007669"/>
    <property type="project" value="TreeGrafter"/>
</dbReference>
<dbReference type="InterPro" id="IPR050337">
    <property type="entry name" value="L-rhamnose_isomerase"/>
</dbReference>
<reference evidence="5" key="1">
    <citation type="submission" date="2020-02" db="EMBL/GenBank/DDBJ databases">
        <authorList>
            <person name="Meier V. D."/>
        </authorList>
    </citation>
    <scope>NUCLEOTIDE SEQUENCE</scope>
    <source>
        <strain evidence="5">AVDCRST_MAG49</strain>
    </source>
</reference>
<dbReference type="InterPro" id="IPR013457">
    <property type="entry name" value="Rhamnose_iso-rel"/>
</dbReference>
<dbReference type="Gene3D" id="3.20.20.150">
    <property type="entry name" value="Divalent-metal-dependent TIM barrel enzymes"/>
    <property type="match status" value="1"/>
</dbReference>
<evidence type="ECO:0000256" key="2">
    <source>
        <dbReference type="ARBA" id="ARBA00023211"/>
    </source>
</evidence>
<keyword evidence="2" id="KW-0464">Manganese</keyword>
<keyword evidence="1" id="KW-0479">Metal-binding</keyword>
<dbReference type="GO" id="GO:0019301">
    <property type="term" value="P:rhamnose catabolic process"/>
    <property type="evidence" value="ECO:0007669"/>
    <property type="project" value="TreeGrafter"/>
</dbReference>
<dbReference type="PANTHER" id="PTHR30268">
    <property type="entry name" value="L-RHAMNOSE ISOMERASE"/>
    <property type="match status" value="1"/>
</dbReference>
<proteinExistence type="predicted"/>
<feature type="domain" description="Xylose isomerase-like TIM barrel" evidence="4">
    <location>
        <begin position="94"/>
        <end position="270"/>
    </location>
</feature>
<dbReference type="EC" id="5.3.1.14" evidence="5"/>
<dbReference type="AlphaFoldDB" id="A0A6J4UUH6"/>
<dbReference type="NCBIfam" id="TIGR02635">
    <property type="entry name" value="RhaI_grampos"/>
    <property type="match status" value="1"/>
</dbReference>
<evidence type="ECO:0000259" key="4">
    <source>
        <dbReference type="Pfam" id="PF01261"/>
    </source>
</evidence>
<dbReference type="PANTHER" id="PTHR30268:SF0">
    <property type="entry name" value="L-RHAMNOSE ISOMERASE"/>
    <property type="match status" value="1"/>
</dbReference>
<evidence type="ECO:0000256" key="1">
    <source>
        <dbReference type="ARBA" id="ARBA00022723"/>
    </source>
</evidence>